<dbReference type="GO" id="GO:0003677">
    <property type="term" value="F:DNA binding"/>
    <property type="evidence" value="ECO:0007669"/>
    <property type="project" value="UniProtKB-KW"/>
</dbReference>
<feature type="domain" description="CCHC-type" evidence="7">
    <location>
        <begin position="50"/>
        <end position="65"/>
    </location>
</feature>
<dbReference type="Gene3D" id="4.10.60.10">
    <property type="entry name" value="Zinc finger, CCHC-type"/>
    <property type="match status" value="8"/>
</dbReference>
<keyword evidence="1" id="KW-0479">Metal-binding</keyword>
<evidence type="ECO:0000256" key="3">
    <source>
        <dbReference type="ARBA" id="ARBA00022771"/>
    </source>
</evidence>
<keyword evidence="8" id="KW-0238">DNA-binding</keyword>
<gene>
    <name evidence="8" type="ORF">CAC42_1890</name>
</gene>
<keyword evidence="3 5" id="KW-0863">Zinc-finger</keyword>
<feature type="domain" description="CCHC-type" evidence="7">
    <location>
        <begin position="404"/>
        <end position="420"/>
    </location>
</feature>
<sequence length="531" mass="58070">MSWDTPRADGDWGGGDENVAPTSNSLGTADATNGFSIDAENMSKHHTGGCFNCGQEGHNKAECTEPPQNSGECYNCGEFGHNKAECTNPHVERAFTGQCNECGEQGHRAAQCPKRPPQACRACRQEGHVAADCTNPFAVYDARIPMLDADEAWSLLVAADKSKEPVAFRYALDCYTRRAPDLTFVEMEKELRAAGLFFHLVAKEQPIADTKTIVNLQGQKDCTYVISFQAGYKPTRPKFASGWPASAEDNLARLEQAGYVMDRGIPKCSNCDEMGHIAKTCSSERIERPKSEVKCFNCNEVGHYLRDCINPRQDRNACRNCKQPGHKAADCTEPRSAEGVECRNCGETGHFVKDCPTRQVFACRKCGDEGHKAAECPSAPALTCYNCYQEGHGSRDCPNEKVMKCRNCDQVGHMSRDCTEPPNPANMKCRNCDDMGHMSRDCPKPRDYSRVRCRNCGEYGHTRVRCNNPPVEETAQTMADTNGGAEDWATNAATTSGVQGGWDTAPAVTETFAAADEGGWGVPGEGTTATW</sequence>
<feature type="domain" description="CCHC-type" evidence="7">
    <location>
        <begin position="267"/>
        <end position="281"/>
    </location>
</feature>
<dbReference type="PANTHER" id="PTHR47103:SF8">
    <property type="entry name" value="DNA-BINDING PROTEIN"/>
    <property type="match status" value="1"/>
</dbReference>
<dbReference type="InterPro" id="IPR036875">
    <property type="entry name" value="Znf_CCHC_sf"/>
</dbReference>
<dbReference type="STRING" id="2082308.A0A2K1QVR1"/>
<dbReference type="SMART" id="SM00343">
    <property type="entry name" value="ZnF_C2HC"/>
    <property type="match status" value="13"/>
</dbReference>
<feature type="domain" description="CCHC-type" evidence="7">
    <location>
        <begin position="99"/>
        <end position="114"/>
    </location>
</feature>
<organism evidence="8 9">
    <name type="scientific">Sphaceloma murrayae</name>
    <dbReference type="NCBI Taxonomy" id="2082308"/>
    <lineage>
        <taxon>Eukaryota</taxon>
        <taxon>Fungi</taxon>
        <taxon>Dikarya</taxon>
        <taxon>Ascomycota</taxon>
        <taxon>Pezizomycotina</taxon>
        <taxon>Dothideomycetes</taxon>
        <taxon>Dothideomycetidae</taxon>
        <taxon>Myriangiales</taxon>
        <taxon>Elsinoaceae</taxon>
        <taxon>Sphaceloma</taxon>
    </lineage>
</organism>
<evidence type="ECO:0000313" key="8">
    <source>
        <dbReference type="EMBL" id="PNS19154.1"/>
    </source>
</evidence>
<dbReference type="AlphaFoldDB" id="A0A2K1QVR1"/>
<evidence type="ECO:0000259" key="7">
    <source>
        <dbReference type="PROSITE" id="PS50158"/>
    </source>
</evidence>
<feature type="domain" description="CCHC-type" evidence="7">
    <location>
        <begin position="428"/>
        <end position="444"/>
    </location>
</feature>
<reference evidence="8 9" key="1">
    <citation type="submission" date="2017-06" db="EMBL/GenBank/DDBJ databases">
        <title>Draft genome sequence of a variant of Elsinoe murrayae.</title>
        <authorList>
            <person name="Cheng Q."/>
        </authorList>
    </citation>
    <scope>NUCLEOTIDE SEQUENCE [LARGE SCALE GENOMIC DNA]</scope>
    <source>
        <strain evidence="8 9">CQ-2017a</strain>
    </source>
</reference>
<keyword evidence="2" id="KW-0677">Repeat</keyword>
<name>A0A2K1QVR1_9PEZI</name>
<feature type="compositionally biased region" description="Polar residues" evidence="6">
    <location>
        <begin position="20"/>
        <end position="32"/>
    </location>
</feature>
<dbReference type="EMBL" id="NKHZ01000033">
    <property type="protein sequence ID" value="PNS19154.1"/>
    <property type="molecule type" value="Genomic_DNA"/>
</dbReference>
<dbReference type="PANTHER" id="PTHR47103">
    <property type="entry name" value="DNA-BINDING PROTEIN"/>
    <property type="match status" value="1"/>
</dbReference>
<feature type="domain" description="CCHC-type" evidence="7">
    <location>
        <begin position="120"/>
        <end position="135"/>
    </location>
</feature>
<dbReference type="PROSITE" id="PS50158">
    <property type="entry name" value="ZF_CCHC"/>
    <property type="match status" value="13"/>
</dbReference>
<keyword evidence="4" id="KW-0862">Zinc</keyword>
<feature type="domain" description="CCHC-type" evidence="7">
    <location>
        <begin position="73"/>
        <end position="88"/>
    </location>
</feature>
<feature type="domain" description="CCHC-type" evidence="7">
    <location>
        <begin position="363"/>
        <end position="378"/>
    </location>
</feature>
<evidence type="ECO:0000313" key="9">
    <source>
        <dbReference type="Proteomes" id="UP000243797"/>
    </source>
</evidence>
<dbReference type="Proteomes" id="UP000243797">
    <property type="component" value="Unassembled WGS sequence"/>
</dbReference>
<evidence type="ECO:0000256" key="1">
    <source>
        <dbReference type="ARBA" id="ARBA00022723"/>
    </source>
</evidence>
<feature type="domain" description="CCHC-type" evidence="7">
    <location>
        <begin position="318"/>
        <end position="333"/>
    </location>
</feature>
<feature type="domain" description="CCHC-type" evidence="7">
    <location>
        <begin position="452"/>
        <end position="466"/>
    </location>
</feature>
<protein>
    <submittedName>
        <fullName evidence="8">DNA-binding protein HEXBP</fullName>
    </submittedName>
</protein>
<dbReference type="OrthoDB" id="8026949at2759"/>
<comment type="caution">
    <text evidence="8">The sequence shown here is derived from an EMBL/GenBank/DDBJ whole genome shotgun (WGS) entry which is preliminary data.</text>
</comment>
<feature type="region of interest" description="Disordered" evidence="6">
    <location>
        <begin position="1"/>
        <end position="32"/>
    </location>
</feature>
<proteinExistence type="predicted"/>
<dbReference type="InParanoid" id="A0A2K1QVR1"/>
<dbReference type="SUPFAM" id="SSF57756">
    <property type="entry name" value="Retrovirus zinc finger-like domains"/>
    <property type="match status" value="6"/>
</dbReference>
<evidence type="ECO:0000256" key="2">
    <source>
        <dbReference type="ARBA" id="ARBA00022737"/>
    </source>
</evidence>
<keyword evidence="9" id="KW-1185">Reference proteome</keyword>
<evidence type="ECO:0000256" key="5">
    <source>
        <dbReference type="PROSITE-ProRule" id="PRU00047"/>
    </source>
</evidence>
<dbReference type="Pfam" id="PF00098">
    <property type="entry name" value="zf-CCHC"/>
    <property type="match status" value="12"/>
</dbReference>
<feature type="domain" description="CCHC-type" evidence="7">
    <location>
        <begin position="384"/>
        <end position="399"/>
    </location>
</feature>
<evidence type="ECO:0000256" key="4">
    <source>
        <dbReference type="ARBA" id="ARBA00022833"/>
    </source>
</evidence>
<dbReference type="GO" id="GO:0008270">
    <property type="term" value="F:zinc ion binding"/>
    <property type="evidence" value="ECO:0007669"/>
    <property type="project" value="UniProtKB-KW"/>
</dbReference>
<evidence type="ECO:0000256" key="6">
    <source>
        <dbReference type="SAM" id="MobiDB-lite"/>
    </source>
</evidence>
<feature type="domain" description="CCHC-type" evidence="7">
    <location>
        <begin position="342"/>
        <end position="356"/>
    </location>
</feature>
<dbReference type="InterPro" id="IPR001878">
    <property type="entry name" value="Znf_CCHC"/>
</dbReference>
<feature type="domain" description="CCHC-type" evidence="7">
    <location>
        <begin position="294"/>
        <end position="308"/>
    </location>
</feature>
<accession>A0A2K1QVR1</accession>
<feature type="compositionally biased region" description="Basic and acidic residues" evidence="6">
    <location>
        <begin position="1"/>
        <end position="10"/>
    </location>
</feature>